<sequence>MWNKWIIGFLCLTLFSACGTKKKVAKSNVDDPGTDTKIAANSNYTLNNLDFHTFSGKAKTKVLFGDSSQDVTLNIRVQRDKAIWISVTALLGIEVARILITADSVKILNKLQGEYIVKPFSYIYKYTTEGVTFSTLQDLLLANVSLPLLKTESLTVASSEDEVQLIGVKDNLAFHYSLNQNDRPKVFRLNTIGANGKLEAVYGRFVSTEGYEFPQTQQLTLNAQTIKVEALLDYNKVEFNQSIETPFTAPNRYKVIN</sequence>
<evidence type="ECO:0000313" key="2">
    <source>
        <dbReference type="Proteomes" id="UP000309872"/>
    </source>
</evidence>
<proteinExistence type="predicted"/>
<comment type="caution">
    <text evidence="1">The sequence shown here is derived from an EMBL/GenBank/DDBJ whole genome shotgun (WGS) entry which is preliminary data.</text>
</comment>
<dbReference type="EMBL" id="SUKA01000002">
    <property type="protein sequence ID" value="TJY66496.1"/>
    <property type="molecule type" value="Genomic_DNA"/>
</dbReference>
<gene>
    <name evidence="1" type="ORF">FAZ19_06115</name>
</gene>
<evidence type="ECO:0000313" key="1">
    <source>
        <dbReference type="EMBL" id="TJY66496.1"/>
    </source>
</evidence>
<reference evidence="1 2" key="1">
    <citation type="submission" date="2019-04" db="EMBL/GenBank/DDBJ databases">
        <title>Sphingobacterium olei sp. nov., isolated from oil-contaminated soil.</title>
        <authorList>
            <person name="Liu B."/>
        </authorList>
    </citation>
    <scope>NUCLEOTIDE SEQUENCE [LARGE SCALE GENOMIC DNA]</scope>
    <source>
        <strain evidence="1 2">Y3L14</strain>
    </source>
</reference>
<accession>A0A4U0H4K4</accession>
<protein>
    <submittedName>
        <fullName evidence="1">DUF4292 domain-containing protein</fullName>
    </submittedName>
</protein>
<dbReference type="InterPro" id="IPR025634">
    <property type="entry name" value="DUF4292"/>
</dbReference>
<dbReference type="RefSeq" id="WP_136819845.1">
    <property type="nucleotide sequence ID" value="NZ_BMJX01000002.1"/>
</dbReference>
<organism evidence="1 2">
    <name type="scientific">Sphingobacterium alkalisoli</name>
    <dbReference type="NCBI Taxonomy" id="1874115"/>
    <lineage>
        <taxon>Bacteria</taxon>
        <taxon>Pseudomonadati</taxon>
        <taxon>Bacteroidota</taxon>
        <taxon>Sphingobacteriia</taxon>
        <taxon>Sphingobacteriales</taxon>
        <taxon>Sphingobacteriaceae</taxon>
        <taxon>Sphingobacterium</taxon>
    </lineage>
</organism>
<dbReference type="PROSITE" id="PS51257">
    <property type="entry name" value="PROKAR_LIPOPROTEIN"/>
    <property type="match status" value="1"/>
</dbReference>
<dbReference type="OrthoDB" id="849114at2"/>
<dbReference type="Pfam" id="PF14125">
    <property type="entry name" value="DUF4292"/>
    <property type="match status" value="1"/>
</dbReference>
<dbReference type="Proteomes" id="UP000309872">
    <property type="component" value="Unassembled WGS sequence"/>
</dbReference>
<name>A0A4U0H4K4_9SPHI</name>
<keyword evidence="2" id="KW-1185">Reference proteome</keyword>
<dbReference type="AlphaFoldDB" id="A0A4U0H4K4"/>
<dbReference type="Gene3D" id="2.50.20.10">
    <property type="entry name" value="Lipoprotein localisation LolA/LolB/LppX"/>
    <property type="match status" value="1"/>
</dbReference>